<keyword evidence="1" id="KW-1133">Transmembrane helix</keyword>
<protein>
    <recommendedName>
        <fullName evidence="4">Secreted protein</fullName>
    </recommendedName>
</protein>
<gene>
    <name evidence="2" type="ORF">GCM10009550_01840</name>
</gene>
<reference evidence="2 3" key="1">
    <citation type="journal article" date="2019" name="Int. J. Syst. Evol. Microbiol.">
        <title>The Global Catalogue of Microorganisms (GCM) 10K type strain sequencing project: providing services to taxonomists for standard genome sequencing and annotation.</title>
        <authorList>
            <consortium name="The Broad Institute Genomics Platform"/>
            <consortium name="The Broad Institute Genome Sequencing Center for Infectious Disease"/>
            <person name="Wu L."/>
            <person name="Ma J."/>
        </authorList>
    </citation>
    <scope>NUCLEOTIDE SEQUENCE [LARGE SCALE GENOMIC DNA]</scope>
    <source>
        <strain evidence="2 3">JCM 10696</strain>
    </source>
</reference>
<evidence type="ECO:0000313" key="2">
    <source>
        <dbReference type="EMBL" id="GAA0936228.1"/>
    </source>
</evidence>
<keyword evidence="1" id="KW-0812">Transmembrane</keyword>
<dbReference type="EMBL" id="BAAAHH010000001">
    <property type="protein sequence ID" value="GAA0936228.1"/>
    <property type="molecule type" value="Genomic_DNA"/>
</dbReference>
<name>A0ABN1Q1H3_9ACTN</name>
<keyword evidence="3" id="KW-1185">Reference proteome</keyword>
<dbReference type="Proteomes" id="UP001500665">
    <property type="component" value="Unassembled WGS sequence"/>
</dbReference>
<dbReference type="RefSeq" id="WP_344235595.1">
    <property type="nucleotide sequence ID" value="NZ_BAAAHH010000001.1"/>
</dbReference>
<organism evidence="2 3">
    <name type="scientific">Actinocorallia libanotica</name>
    <dbReference type="NCBI Taxonomy" id="46162"/>
    <lineage>
        <taxon>Bacteria</taxon>
        <taxon>Bacillati</taxon>
        <taxon>Actinomycetota</taxon>
        <taxon>Actinomycetes</taxon>
        <taxon>Streptosporangiales</taxon>
        <taxon>Thermomonosporaceae</taxon>
        <taxon>Actinocorallia</taxon>
    </lineage>
</organism>
<accession>A0ABN1Q1H3</accession>
<proteinExistence type="predicted"/>
<evidence type="ECO:0000256" key="1">
    <source>
        <dbReference type="SAM" id="Phobius"/>
    </source>
</evidence>
<comment type="caution">
    <text evidence="2">The sequence shown here is derived from an EMBL/GenBank/DDBJ whole genome shotgun (WGS) entry which is preliminary data.</text>
</comment>
<sequence>MTVDQIVQHIKELGALAAALAAIGGVLWWAVGKPFRNFLQREIVANLVSIKDATEESTQVAKAVQHELHAHVTDPDAHGGRV</sequence>
<keyword evidence="1" id="KW-0472">Membrane</keyword>
<evidence type="ECO:0000313" key="3">
    <source>
        <dbReference type="Proteomes" id="UP001500665"/>
    </source>
</evidence>
<evidence type="ECO:0008006" key="4">
    <source>
        <dbReference type="Google" id="ProtNLM"/>
    </source>
</evidence>
<feature type="transmembrane region" description="Helical" evidence="1">
    <location>
        <begin position="13"/>
        <end position="31"/>
    </location>
</feature>